<name>A0A179F0Y7_METCM</name>
<feature type="signal peptide" evidence="1">
    <location>
        <begin position="1"/>
        <end position="17"/>
    </location>
</feature>
<sequence>MKVQTVLALLAPTASLAMSSFQWRFTKNTVKSVPQITFPFQIVAAAHDKQWYFASQYGFTNKAMGYCGIQPQADGPNGQSRIRGVFSSFTAGTTTDDPNCSDGADGGPGVSCGFVFDHDYTRALNIVVEKVSGDKWAGKAVDTTTGKQTHIGSWTLPRGSGDIDLNGHSNFVERYLNNEQPCEKIPRIDVKFFNPISNVTGAGTSSLSGVKEYDFCKGKKNFKATPFNGGLQISMGF</sequence>
<comment type="caution">
    <text evidence="2">The sequence shown here is derived from an EMBL/GenBank/DDBJ whole genome shotgun (WGS) entry which is preliminary data.</text>
</comment>
<evidence type="ECO:0000313" key="3">
    <source>
        <dbReference type="Proteomes" id="UP000078397"/>
    </source>
</evidence>
<organism evidence="2 3">
    <name type="scientific">Pochonia chlamydosporia 170</name>
    <dbReference type="NCBI Taxonomy" id="1380566"/>
    <lineage>
        <taxon>Eukaryota</taxon>
        <taxon>Fungi</taxon>
        <taxon>Dikarya</taxon>
        <taxon>Ascomycota</taxon>
        <taxon>Pezizomycotina</taxon>
        <taxon>Sordariomycetes</taxon>
        <taxon>Hypocreomycetidae</taxon>
        <taxon>Hypocreales</taxon>
        <taxon>Clavicipitaceae</taxon>
        <taxon>Pochonia</taxon>
    </lineage>
</organism>
<reference evidence="2 3" key="1">
    <citation type="journal article" date="2016" name="PLoS Pathog.">
        <title>Biosynthesis of antibiotic leucinostatins in bio-control fungus Purpureocillium lilacinum and their inhibition on phytophthora revealed by genome mining.</title>
        <authorList>
            <person name="Wang G."/>
            <person name="Liu Z."/>
            <person name="Lin R."/>
            <person name="Li E."/>
            <person name="Mao Z."/>
            <person name="Ling J."/>
            <person name="Yang Y."/>
            <person name="Yin W.B."/>
            <person name="Xie B."/>
        </authorList>
    </citation>
    <scope>NUCLEOTIDE SEQUENCE [LARGE SCALE GENOMIC DNA]</scope>
    <source>
        <strain evidence="2">170</strain>
    </source>
</reference>
<dbReference type="OrthoDB" id="5576763at2759"/>
<dbReference type="Proteomes" id="UP000078397">
    <property type="component" value="Unassembled WGS sequence"/>
</dbReference>
<feature type="chain" id="PRO_5008101156" evidence="1">
    <location>
        <begin position="18"/>
        <end position="237"/>
    </location>
</feature>
<evidence type="ECO:0000313" key="2">
    <source>
        <dbReference type="EMBL" id="OAQ58809.1"/>
    </source>
</evidence>
<dbReference type="AlphaFoldDB" id="A0A179F0Y7"/>
<dbReference type="RefSeq" id="XP_018136906.1">
    <property type="nucleotide sequence ID" value="XM_018294679.1"/>
</dbReference>
<dbReference type="STRING" id="1380566.A0A179F0Y7"/>
<accession>A0A179F0Y7</accession>
<dbReference type="EMBL" id="LSBJ02000013">
    <property type="protein sequence ID" value="OAQ58809.1"/>
    <property type="molecule type" value="Genomic_DNA"/>
</dbReference>
<keyword evidence="1" id="KW-0732">Signal</keyword>
<proteinExistence type="predicted"/>
<dbReference type="GeneID" id="28858673"/>
<dbReference type="KEGG" id="pchm:VFPPC_16927"/>
<protein>
    <submittedName>
        <fullName evidence="2">Uncharacterized protein</fullName>
    </submittedName>
</protein>
<evidence type="ECO:0000256" key="1">
    <source>
        <dbReference type="SAM" id="SignalP"/>
    </source>
</evidence>
<gene>
    <name evidence="2" type="ORF">VFPPC_16927</name>
</gene>
<keyword evidence="3" id="KW-1185">Reference proteome</keyword>